<feature type="region of interest" description="Disordered" evidence="1">
    <location>
        <begin position="1"/>
        <end position="98"/>
    </location>
</feature>
<evidence type="ECO:0000256" key="1">
    <source>
        <dbReference type="SAM" id="MobiDB-lite"/>
    </source>
</evidence>
<gene>
    <name evidence="2" type="ORF">ABB07_35790</name>
</gene>
<evidence type="ECO:0000313" key="3">
    <source>
        <dbReference type="Proteomes" id="UP000035366"/>
    </source>
</evidence>
<dbReference type="EMBL" id="CP011497">
    <property type="protein sequence ID" value="AKJ15230.1"/>
    <property type="molecule type" value="Genomic_DNA"/>
</dbReference>
<dbReference type="Proteomes" id="UP000035366">
    <property type="component" value="Chromosome"/>
</dbReference>
<name>A0ABM5TVT9_9ACTN</name>
<feature type="compositionally biased region" description="Basic and acidic residues" evidence="1">
    <location>
        <begin position="48"/>
        <end position="64"/>
    </location>
</feature>
<accession>A0ABM5TVT9</accession>
<proteinExistence type="predicted"/>
<reference evidence="2 3" key="1">
    <citation type="journal article" date="2015" name="ISME J.">
        <title>Draft Genome Sequence of Streptomyces incarnatus NRRL8089, which Produces the Nucleoside Antibiotic Sinefungin.</title>
        <authorList>
            <person name="Oshima K."/>
            <person name="Hattori M."/>
            <person name="Shimizu H."/>
            <person name="Fukuda K."/>
            <person name="Nemoto M."/>
            <person name="Inagaki K."/>
            <person name="Tamura T."/>
        </authorList>
    </citation>
    <scope>NUCLEOTIDE SEQUENCE [LARGE SCALE GENOMIC DNA]</scope>
    <source>
        <strain evidence="2 3">NRRL 8089</strain>
    </source>
</reference>
<sequence>MFKPEHADNGDGTWKPTVGAVDARPDAGRRPVVGAHDQHPGPHVRMPPSEKELSRQPYCRHDRPMTSLIDLLPTTAADRSVRGRQQRDRRRRPAPDHA</sequence>
<protein>
    <submittedName>
        <fullName evidence="2">Uncharacterized protein</fullName>
    </submittedName>
</protein>
<feature type="compositionally biased region" description="Basic residues" evidence="1">
    <location>
        <begin position="82"/>
        <end position="92"/>
    </location>
</feature>
<keyword evidence="3" id="KW-1185">Reference proteome</keyword>
<evidence type="ECO:0000313" key="2">
    <source>
        <dbReference type="EMBL" id="AKJ15230.1"/>
    </source>
</evidence>
<organism evidence="2 3">
    <name type="scientific">Streptomyces incarnatus</name>
    <dbReference type="NCBI Taxonomy" id="665007"/>
    <lineage>
        <taxon>Bacteria</taxon>
        <taxon>Bacillati</taxon>
        <taxon>Actinomycetota</taxon>
        <taxon>Actinomycetes</taxon>
        <taxon>Kitasatosporales</taxon>
        <taxon>Streptomycetaceae</taxon>
        <taxon>Streptomyces</taxon>
    </lineage>
</organism>